<accession>A0AAD9UGB8</accession>
<keyword evidence="3" id="KW-1185">Reference proteome</keyword>
<keyword evidence="1" id="KW-0472">Membrane</keyword>
<proteinExistence type="predicted"/>
<evidence type="ECO:0000313" key="2">
    <source>
        <dbReference type="EMBL" id="KAK2188316.1"/>
    </source>
</evidence>
<keyword evidence="1" id="KW-1133">Transmembrane helix</keyword>
<keyword evidence="1" id="KW-0812">Transmembrane</keyword>
<evidence type="ECO:0000256" key="1">
    <source>
        <dbReference type="SAM" id="Phobius"/>
    </source>
</evidence>
<organism evidence="2 3">
    <name type="scientific">Ridgeia piscesae</name>
    <name type="common">Tubeworm</name>
    <dbReference type="NCBI Taxonomy" id="27915"/>
    <lineage>
        <taxon>Eukaryota</taxon>
        <taxon>Metazoa</taxon>
        <taxon>Spiralia</taxon>
        <taxon>Lophotrochozoa</taxon>
        <taxon>Annelida</taxon>
        <taxon>Polychaeta</taxon>
        <taxon>Sedentaria</taxon>
        <taxon>Canalipalpata</taxon>
        <taxon>Sabellida</taxon>
        <taxon>Siboglinidae</taxon>
        <taxon>Ridgeia</taxon>
    </lineage>
</organism>
<dbReference type="AlphaFoldDB" id="A0AAD9UGB8"/>
<gene>
    <name evidence="2" type="ORF">NP493_136g04020</name>
</gene>
<dbReference type="Proteomes" id="UP001209878">
    <property type="component" value="Unassembled WGS sequence"/>
</dbReference>
<dbReference type="EMBL" id="JAODUO010000136">
    <property type="protein sequence ID" value="KAK2188316.1"/>
    <property type="molecule type" value="Genomic_DNA"/>
</dbReference>
<reference evidence="2" key="1">
    <citation type="journal article" date="2023" name="Mol. Biol. Evol.">
        <title>Third-Generation Sequencing Reveals the Adaptive Role of the Epigenome in Three Deep-Sea Polychaetes.</title>
        <authorList>
            <person name="Perez M."/>
            <person name="Aroh O."/>
            <person name="Sun Y."/>
            <person name="Lan Y."/>
            <person name="Juniper S.K."/>
            <person name="Young C.R."/>
            <person name="Angers B."/>
            <person name="Qian P.Y."/>
        </authorList>
    </citation>
    <scope>NUCLEOTIDE SEQUENCE</scope>
    <source>
        <strain evidence="2">R07B-5</strain>
    </source>
</reference>
<comment type="caution">
    <text evidence="2">The sequence shown here is derived from an EMBL/GenBank/DDBJ whole genome shotgun (WGS) entry which is preliminary data.</text>
</comment>
<protein>
    <submittedName>
        <fullName evidence="2">Uncharacterized protein</fullName>
    </submittedName>
</protein>
<sequence length="191" mass="22142">MYNAQHVRRNAKCVYFVCITQTQPLHYYFVCITSTAIALLFCLYYKHWHCTIILSVLQTLALHYYFVCITNTAIALSFCLYYKHWHCTIILSVLQTQPLHYYFVCITNTGIALFCPSLHCSASLPLPVCSTWLERVDGHVLGTLLGFITGTAQNTMLPHCISISSRHFPLFVDAIVKTTYKRKRQYFMCRF</sequence>
<name>A0AAD9UGB8_RIDPI</name>
<feature type="transmembrane region" description="Helical" evidence="1">
    <location>
        <begin position="25"/>
        <end position="45"/>
    </location>
</feature>
<feature type="transmembrane region" description="Helical" evidence="1">
    <location>
        <begin position="52"/>
        <end position="78"/>
    </location>
</feature>
<evidence type="ECO:0000313" key="3">
    <source>
        <dbReference type="Proteomes" id="UP001209878"/>
    </source>
</evidence>